<accession>X6L742</accession>
<organism evidence="3 4">
    <name type="scientific">Reticulomyxa filosa</name>
    <dbReference type="NCBI Taxonomy" id="46433"/>
    <lineage>
        <taxon>Eukaryota</taxon>
        <taxon>Sar</taxon>
        <taxon>Rhizaria</taxon>
        <taxon>Retaria</taxon>
        <taxon>Foraminifera</taxon>
        <taxon>Monothalamids</taxon>
        <taxon>Reticulomyxidae</taxon>
        <taxon>Reticulomyxa</taxon>
    </lineage>
</organism>
<evidence type="ECO:0000313" key="3">
    <source>
        <dbReference type="EMBL" id="ETN97472.1"/>
    </source>
</evidence>
<keyword evidence="4" id="KW-1185">Reference proteome</keyword>
<dbReference type="AlphaFoldDB" id="X6L742"/>
<keyword evidence="1" id="KW-0677">Repeat</keyword>
<feature type="non-terminal residue" evidence="3">
    <location>
        <position position="347"/>
    </location>
</feature>
<dbReference type="EMBL" id="ASPP01049612">
    <property type="protein sequence ID" value="ETN97472.1"/>
    <property type="molecule type" value="Genomic_DNA"/>
</dbReference>
<evidence type="ECO:0000259" key="2">
    <source>
        <dbReference type="PROSITE" id="PS50825"/>
    </source>
</evidence>
<gene>
    <name evidence="3" type="ORF">RFI_40057</name>
</gene>
<comment type="caution">
    <text evidence="3">The sequence shown here is derived from an EMBL/GenBank/DDBJ whole genome shotgun (WGS) entry which is preliminary data.</text>
</comment>
<evidence type="ECO:0000256" key="1">
    <source>
        <dbReference type="ARBA" id="ARBA00022737"/>
    </source>
</evidence>
<dbReference type="Proteomes" id="UP000023152">
    <property type="component" value="Unassembled WGS sequence"/>
</dbReference>
<protein>
    <recommendedName>
        <fullName evidence="2">HYR domain-containing protein</fullName>
    </recommendedName>
</protein>
<evidence type="ECO:0000313" key="4">
    <source>
        <dbReference type="Proteomes" id="UP000023152"/>
    </source>
</evidence>
<proteinExistence type="predicted"/>
<feature type="domain" description="HYR" evidence="2">
    <location>
        <begin position="194"/>
        <end position="278"/>
    </location>
</feature>
<name>X6L742_RETFI</name>
<sequence>MFDSNANKGANFRYVTLPSIDWKPPDLGIWYLRHIGSTSNVSVTIECETTRPPTSSPTRHPTMAPTRSHCNGIQVWNMTRLLPKDFPLNIVGWYRKQPYLINGKRWWQSEDGREAIKFFDGLWYFLRVDNPQLDTETMANRLLTNSSRWDDRPPYRANWTYPKYSSFAVELIVMCHATMQPSKSPTRAPTLPPTVNQPPKWTLCPNKPLFSFSKNESNQTVFWPIPQATDSQAITVELWQQVYTGIDLKDTLHKVSMNKATDSSDLTSNCTITIYVINGTVYNDSLDYCIHSSFSINVVINEDDYTLVNTDQQQYAVDNGITISKVYLPDLVAKRQNCYVRAQFVRQ</sequence>
<reference evidence="3 4" key="1">
    <citation type="journal article" date="2013" name="Curr. Biol.">
        <title>The Genome of the Foraminiferan Reticulomyxa filosa.</title>
        <authorList>
            <person name="Glockner G."/>
            <person name="Hulsmann N."/>
            <person name="Schleicher M."/>
            <person name="Noegel A.A."/>
            <person name="Eichinger L."/>
            <person name="Gallinger C."/>
            <person name="Pawlowski J."/>
            <person name="Sierra R."/>
            <person name="Euteneuer U."/>
            <person name="Pillet L."/>
            <person name="Moustafa A."/>
            <person name="Platzer M."/>
            <person name="Groth M."/>
            <person name="Szafranski K."/>
            <person name="Schliwa M."/>
        </authorList>
    </citation>
    <scope>NUCLEOTIDE SEQUENCE [LARGE SCALE GENOMIC DNA]</scope>
</reference>
<dbReference type="InterPro" id="IPR003410">
    <property type="entry name" value="HYR_dom"/>
</dbReference>
<dbReference type="PROSITE" id="PS50825">
    <property type="entry name" value="HYR"/>
    <property type="match status" value="1"/>
</dbReference>